<proteinExistence type="inferred from homology"/>
<dbReference type="PATRIC" id="fig|50340.43.peg.1526"/>
<dbReference type="GO" id="GO:0005524">
    <property type="term" value="F:ATP binding"/>
    <property type="evidence" value="ECO:0007669"/>
    <property type="project" value="UniProtKB-KW"/>
</dbReference>
<comment type="similarity">
    <text evidence="2 7 8">Belongs to the glutamine synthetase family.</text>
</comment>
<dbReference type="GO" id="GO:0006598">
    <property type="term" value="P:polyamine catabolic process"/>
    <property type="evidence" value="ECO:0007669"/>
    <property type="project" value="TreeGrafter"/>
</dbReference>
<name>A0A0N0E2W6_9PSED</name>
<dbReference type="InterPro" id="IPR014746">
    <property type="entry name" value="Gln_synth/guanido_kin_cat_dom"/>
</dbReference>
<gene>
    <name evidence="11" type="ORF">PF66_04223</name>
</gene>
<dbReference type="GO" id="GO:0004356">
    <property type="term" value="F:glutamine synthetase activity"/>
    <property type="evidence" value="ECO:0007669"/>
    <property type="project" value="UniProtKB-EC"/>
</dbReference>
<comment type="caution">
    <text evidence="11">The sequence shown here is derived from an EMBL/GenBank/DDBJ whole genome shotgun (WGS) entry which is preliminary data.</text>
</comment>
<dbReference type="InterPro" id="IPR008147">
    <property type="entry name" value="Gln_synt_N"/>
</dbReference>
<dbReference type="SUPFAM" id="SSF55931">
    <property type="entry name" value="Glutamine synthetase/guanido kinase"/>
    <property type="match status" value="1"/>
</dbReference>
<dbReference type="PROSITE" id="PS51986">
    <property type="entry name" value="GS_BETA_GRASP"/>
    <property type="match status" value="1"/>
</dbReference>
<dbReference type="AlphaFoldDB" id="A0A0N0E2W6"/>
<evidence type="ECO:0000259" key="10">
    <source>
        <dbReference type="PROSITE" id="PS51987"/>
    </source>
</evidence>
<keyword evidence="4" id="KW-0547">Nucleotide-binding</keyword>
<feature type="domain" description="GS catalytic" evidence="10">
    <location>
        <begin position="125"/>
        <end position="461"/>
    </location>
</feature>
<dbReference type="RefSeq" id="WP_054056582.1">
    <property type="nucleotide sequence ID" value="NZ_JAQMZR010000006.1"/>
</dbReference>
<dbReference type="STRING" id="50340.PF66_04223"/>
<dbReference type="SMART" id="SM01230">
    <property type="entry name" value="Gln-synt_C"/>
    <property type="match status" value="1"/>
</dbReference>
<organism evidence="11 12">
    <name type="scientific">Pseudomonas asplenii</name>
    <dbReference type="NCBI Taxonomy" id="53407"/>
    <lineage>
        <taxon>Bacteria</taxon>
        <taxon>Pseudomonadati</taxon>
        <taxon>Pseudomonadota</taxon>
        <taxon>Gammaproteobacteria</taxon>
        <taxon>Pseudomonadales</taxon>
        <taxon>Pseudomonadaceae</taxon>
        <taxon>Pseudomonas</taxon>
    </lineage>
</organism>
<evidence type="ECO:0000313" key="12">
    <source>
        <dbReference type="Proteomes" id="UP000037931"/>
    </source>
</evidence>
<comment type="cofactor">
    <cofactor evidence="1">
        <name>Mg(2+)</name>
        <dbReference type="ChEBI" id="CHEBI:18420"/>
    </cofactor>
</comment>
<dbReference type="PROSITE" id="PS51987">
    <property type="entry name" value="GS_CATALYTIC"/>
    <property type="match status" value="1"/>
</dbReference>
<dbReference type="Proteomes" id="UP000037931">
    <property type="component" value="Unassembled WGS sequence"/>
</dbReference>
<dbReference type="FunFam" id="3.30.590.10:FF:000005">
    <property type="entry name" value="Probable glutamine synthetase"/>
    <property type="match status" value="1"/>
</dbReference>
<keyword evidence="6" id="KW-0460">Magnesium</keyword>
<dbReference type="PROSITE" id="PS00181">
    <property type="entry name" value="GLNA_ATP"/>
    <property type="match status" value="1"/>
</dbReference>
<keyword evidence="12" id="KW-1185">Reference proteome</keyword>
<evidence type="ECO:0000313" key="11">
    <source>
        <dbReference type="EMBL" id="KPA89371.1"/>
    </source>
</evidence>
<dbReference type="PANTHER" id="PTHR43785">
    <property type="entry name" value="GAMMA-GLUTAMYLPUTRESCINE SYNTHETASE"/>
    <property type="match status" value="1"/>
</dbReference>
<evidence type="ECO:0000256" key="4">
    <source>
        <dbReference type="ARBA" id="ARBA00022741"/>
    </source>
</evidence>
<evidence type="ECO:0000256" key="3">
    <source>
        <dbReference type="ARBA" id="ARBA00022598"/>
    </source>
</evidence>
<evidence type="ECO:0000256" key="5">
    <source>
        <dbReference type="ARBA" id="ARBA00022840"/>
    </source>
</evidence>
<sequence length="461" mass="51381">MNSPVSPRVVQLNEANIFLKENPDIQFVDLLITDMNGVVRGKRVERGSLHKVYEKGINLPASLFALDINGSTVESSGLGLDIGDADRICYPIPNTLSAEPWQKRPTAQLLMTMHELDGRPFFADPREVLRQVVQKFDALGLTICAAFELEFYLIDQENVNGRPQPPRSPISGKRPMSTQVYLIDDLDEYVDCLQDMLEAAKEQGIPADAIVKESAPAQFEVNLHHVEDALKACDYAVLLKRLVKNIAYDHEMDSTFMAKPYPGQAGNGLHVHISLIDKQTGKNIFATDDPQTHAPLRHAIAGVLETMPASMAFLCPNVNSYRRFGAQFYVPNAPSWGLDNRTVAVRVPTGGADAIRIEHRVAGADANPYLMMASILAGIHHGLTHQLEPTDPIDGNAYEQLEQSLPNNLRDALRELDDSEVLNQYISPEYIDIFVACKEAEMQEFETTISDLEYNWYLHTV</sequence>
<evidence type="ECO:0000256" key="2">
    <source>
        <dbReference type="ARBA" id="ARBA00009897"/>
    </source>
</evidence>
<dbReference type="EC" id="6.3.1.2" evidence="11"/>
<keyword evidence="3 11" id="KW-0436">Ligase</keyword>
<evidence type="ECO:0000259" key="9">
    <source>
        <dbReference type="PROSITE" id="PS51986"/>
    </source>
</evidence>
<dbReference type="FunFam" id="3.10.20.70:FF:000010">
    <property type="entry name" value="Glutamine synthetase"/>
    <property type="match status" value="1"/>
</dbReference>
<dbReference type="Gene3D" id="3.10.20.70">
    <property type="entry name" value="Glutamine synthetase, N-terminal domain"/>
    <property type="match status" value="1"/>
</dbReference>
<dbReference type="Gene3D" id="3.30.590.10">
    <property type="entry name" value="Glutamine synthetase/guanido kinase, catalytic domain"/>
    <property type="match status" value="1"/>
</dbReference>
<keyword evidence="5" id="KW-0067">ATP-binding</keyword>
<dbReference type="SUPFAM" id="SSF54368">
    <property type="entry name" value="Glutamine synthetase, N-terminal domain"/>
    <property type="match status" value="1"/>
</dbReference>
<dbReference type="InterPro" id="IPR036651">
    <property type="entry name" value="Gln_synt_N_sf"/>
</dbReference>
<dbReference type="EMBL" id="JSYZ01000016">
    <property type="protein sequence ID" value="KPA89371.1"/>
    <property type="molecule type" value="Genomic_DNA"/>
</dbReference>
<dbReference type="GO" id="GO:0006542">
    <property type="term" value="P:glutamine biosynthetic process"/>
    <property type="evidence" value="ECO:0007669"/>
    <property type="project" value="InterPro"/>
</dbReference>
<dbReference type="InterPro" id="IPR027303">
    <property type="entry name" value="Gln_synth_gly_rich_site"/>
</dbReference>
<dbReference type="Pfam" id="PF00120">
    <property type="entry name" value="Gln-synt_C"/>
    <property type="match status" value="1"/>
</dbReference>
<dbReference type="PANTHER" id="PTHR43785:SF12">
    <property type="entry name" value="TYPE-1 GLUTAMINE SYNTHETASE 2"/>
    <property type="match status" value="1"/>
</dbReference>
<evidence type="ECO:0000256" key="7">
    <source>
        <dbReference type="PROSITE-ProRule" id="PRU01330"/>
    </source>
</evidence>
<evidence type="ECO:0000256" key="8">
    <source>
        <dbReference type="RuleBase" id="RU000384"/>
    </source>
</evidence>
<accession>A0A0N0E2W6</accession>
<evidence type="ECO:0000256" key="6">
    <source>
        <dbReference type="ARBA" id="ARBA00022842"/>
    </source>
</evidence>
<dbReference type="OrthoDB" id="9789509at2"/>
<reference evidence="11 12" key="1">
    <citation type="journal article" date="2015" name="PLoS ONE">
        <title>Rice-Infecting Pseudomonas Genomes Are Highly Accessorized and Harbor Multiple Putative Virulence Mechanisms to Cause Sheath Brown Rot.</title>
        <authorList>
            <person name="Quibod I.L."/>
            <person name="Grande G."/>
            <person name="Oreiro E.G."/>
            <person name="Borja F.N."/>
            <person name="Dossa G.S."/>
            <person name="Mauleon R."/>
            <person name="Cruz C.V."/>
            <person name="Oliva R."/>
        </authorList>
    </citation>
    <scope>NUCLEOTIDE SEQUENCE [LARGE SCALE GENOMIC DNA]</scope>
    <source>
        <strain evidence="11 12">IRRI 6609</strain>
    </source>
</reference>
<evidence type="ECO:0000256" key="1">
    <source>
        <dbReference type="ARBA" id="ARBA00001946"/>
    </source>
</evidence>
<dbReference type="InterPro" id="IPR008146">
    <property type="entry name" value="Gln_synth_cat_dom"/>
</dbReference>
<protein>
    <submittedName>
        <fullName evidence="11">Glutamine synthetase</fullName>
        <ecNumber evidence="11">6.3.1.2</ecNumber>
    </submittedName>
</protein>
<feature type="domain" description="GS beta-grasp" evidence="9">
    <location>
        <begin position="23"/>
        <end position="118"/>
    </location>
</feature>